<reference evidence="1 2" key="1">
    <citation type="submission" date="2022-10" db="EMBL/GenBank/DDBJ databases">
        <title>Xanthomonas sp. H13-6.</title>
        <authorList>
            <person name="Liu X."/>
            <person name="Deng Z."/>
            <person name="Jiang Y."/>
            <person name="Yu T."/>
            <person name="Ai J."/>
        </authorList>
    </citation>
    <scope>NUCLEOTIDE SEQUENCE [LARGE SCALE GENOMIC DNA]</scope>
    <source>
        <strain evidence="1 2">H13-6</strain>
    </source>
</reference>
<accession>A0ABT3JTI1</accession>
<dbReference type="SUPFAM" id="SSF53756">
    <property type="entry name" value="UDP-Glycosyltransferase/glycogen phosphorylase"/>
    <property type="match status" value="1"/>
</dbReference>
<dbReference type="PANTHER" id="PTHR12526">
    <property type="entry name" value="GLYCOSYLTRANSFERASE"/>
    <property type="match status" value="1"/>
</dbReference>
<keyword evidence="2" id="KW-1185">Reference proteome</keyword>
<dbReference type="CDD" id="cd03801">
    <property type="entry name" value="GT4_PimA-like"/>
    <property type="match status" value="1"/>
</dbReference>
<gene>
    <name evidence="1" type="ORF">OK345_03220</name>
</gene>
<dbReference type="Pfam" id="PF13692">
    <property type="entry name" value="Glyco_trans_1_4"/>
    <property type="match status" value="1"/>
</dbReference>
<sequence>MRTTGLTEAIWHLRRLARKLAGGGRSLLTRGIAGTWQHVHALVRNRRDVQQPAPALPPPTAPAPSGSEGRVLVVDAVMPDPARDSGSVRLLEMLQLLVDLDWQVSFMPDSGRTTPEEKARLARIGVETIGVAGSASLPHWLRSHASRLHAAILCRHPVARMQLPLIRALAPDARIIFDTVDLHFLRESREAEAAGDRRLHAAAERTRRTELSLMARSDVTLVVSPIEQELLSRLAPGIGVEIVSNIHHVQARTLGHAERADLLFVGGFGHPPNRDAAYWLVTTIFPRIRERLPDIRLHLVGSIPDQDRQQLQSPGVLVHGRVESLEPLLSQCRIAVAPLRVGAGVKGKVNTAMSHGLPVVMTAIAAEGMFIEDGRDALLADDAQSFADACVRLYQDAALWESLSVNGQRNVQEHFSADNAKSTLQRILPDSR</sequence>
<dbReference type="Gene3D" id="3.40.50.2000">
    <property type="entry name" value="Glycogen Phosphorylase B"/>
    <property type="match status" value="1"/>
</dbReference>
<evidence type="ECO:0000313" key="1">
    <source>
        <dbReference type="EMBL" id="MCW4471514.1"/>
    </source>
</evidence>
<protein>
    <submittedName>
        <fullName evidence="1">Glycosyltransferase family 4 protein</fullName>
    </submittedName>
</protein>
<proteinExistence type="predicted"/>
<dbReference type="RefSeq" id="WP_265126463.1">
    <property type="nucleotide sequence ID" value="NZ_JAPCHY010000002.1"/>
</dbReference>
<dbReference type="Proteomes" id="UP001209922">
    <property type="component" value="Unassembled WGS sequence"/>
</dbReference>
<dbReference type="EMBL" id="JAPCHY010000002">
    <property type="protein sequence ID" value="MCW4471514.1"/>
    <property type="molecule type" value="Genomic_DNA"/>
</dbReference>
<evidence type="ECO:0000313" key="2">
    <source>
        <dbReference type="Proteomes" id="UP001209922"/>
    </source>
</evidence>
<name>A0ABT3JTI1_9XANT</name>
<organism evidence="1 2">
    <name type="scientific">Xanthomonas chitinilytica</name>
    <dbReference type="NCBI Taxonomy" id="2989819"/>
    <lineage>
        <taxon>Bacteria</taxon>
        <taxon>Pseudomonadati</taxon>
        <taxon>Pseudomonadota</taxon>
        <taxon>Gammaproteobacteria</taxon>
        <taxon>Lysobacterales</taxon>
        <taxon>Lysobacteraceae</taxon>
        <taxon>Xanthomonas</taxon>
    </lineage>
</organism>
<comment type="caution">
    <text evidence="1">The sequence shown here is derived from an EMBL/GenBank/DDBJ whole genome shotgun (WGS) entry which is preliminary data.</text>
</comment>